<evidence type="ECO:0000313" key="3">
    <source>
        <dbReference type="EMBL" id="AAZ47456.1"/>
    </source>
</evidence>
<name>Q47CH5_DECAR</name>
<feature type="signal peptide" evidence="2">
    <location>
        <begin position="1"/>
        <end position="19"/>
    </location>
</feature>
<feature type="region of interest" description="Disordered" evidence="1">
    <location>
        <begin position="63"/>
        <end position="99"/>
    </location>
</feature>
<dbReference type="AlphaFoldDB" id="Q47CH5"/>
<evidence type="ECO:0000256" key="2">
    <source>
        <dbReference type="SAM" id="SignalP"/>
    </source>
</evidence>
<dbReference type="EMBL" id="CP000089">
    <property type="protein sequence ID" value="AAZ47456.1"/>
    <property type="molecule type" value="Genomic_DNA"/>
</dbReference>
<feature type="chain" id="PRO_5004233432" evidence="2">
    <location>
        <begin position="20"/>
        <end position="99"/>
    </location>
</feature>
<reference evidence="3" key="1">
    <citation type="submission" date="2005-08" db="EMBL/GenBank/DDBJ databases">
        <title>Complete sequence of Dechloromonas aromatica RCB.</title>
        <authorList>
            <person name="Salinero K.K."/>
            <person name="Copeland A."/>
            <person name="Lucas S."/>
            <person name="Lapidus A."/>
            <person name="Barry K."/>
            <person name="Detter J.C."/>
            <person name="Glavina T."/>
            <person name="Hammon N."/>
            <person name="Israni S."/>
            <person name="Pitluck S."/>
            <person name="Di Bartolo G."/>
            <person name="Trong S."/>
            <person name="Schmutz J."/>
            <person name="Larimer F."/>
            <person name="Land M."/>
            <person name="Ivanova N."/>
            <person name="Richardson P."/>
        </authorList>
    </citation>
    <scope>NUCLEOTIDE SEQUENCE</scope>
    <source>
        <strain evidence="3">RCB</strain>
    </source>
</reference>
<evidence type="ECO:0000256" key="1">
    <source>
        <dbReference type="SAM" id="MobiDB-lite"/>
    </source>
</evidence>
<proteinExistence type="predicted"/>
<organism evidence="3">
    <name type="scientific">Dechloromonas aromatica (strain RCB)</name>
    <dbReference type="NCBI Taxonomy" id="159087"/>
    <lineage>
        <taxon>Bacteria</taxon>
        <taxon>Pseudomonadati</taxon>
        <taxon>Pseudomonadota</taxon>
        <taxon>Betaproteobacteria</taxon>
        <taxon>Rhodocyclales</taxon>
        <taxon>Azonexaceae</taxon>
        <taxon>Dechloromonas</taxon>
    </lineage>
</organism>
<feature type="compositionally biased region" description="Basic and acidic residues" evidence="1">
    <location>
        <begin position="63"/>
        <end position="73"/>
    </location>
</feature>
<dbReference type="HOGENOM" id="CLU_2340769_0_0_4"/>
<gene>
    <name evidence="3" type="ordered locus">Daro_2726</name>
</gene>
<dbReference type="InterPro" id="IPR019638">
    <property type="entry name" value="DUF2502"/>
</dbReference>
<dbReference type="eggNOG" id="ENOG5031Y28">
    <property type="taxonomic scope" value="Bacteria"/>
</dbReference>
<dbReference type="STRING" id="159087.Daro_2726"/>
<sequence>MKKILIASLIAAAPLFASAADINVNLGGVRIDAPGVSVTFGTRDTRGYYWDGYEYRDPDYWRRHDGHRGEKYYTGRGNQGVPHQDGGHCPPGQAKKGRC</sequence>
<dbReference type="Pfam" id="PF10697">
    <property type="entry name" value="DUF2502"/>
    <property type="match status" value="1"/>
</dbReference>
<accession>Q47CH5</accession>
<dbReference type="OrthoDB" id="9180720at2"/>
<keyword evidence="2" id="KW-0732">Signal</keyword>
<protein>
    <submittedName>
        <fullName evidence="3">Uncharacterized protein</fullName>
    </submittedName>
</protein>
<dbReference type="KEGG" id="dar:Daro_2726"/>